<dbReference type="AlphaFoldDB" id="A0A9P5U053"/>
<keyword evidence="6" id="KW-1185">Reference proteome</keyword>
<sequence>PTRIQLKQSDLDRIPRGWLNDTVVEFILKLLWYFELLHNKPELANQIHLFNSFFYKKLLQWR</sequence>
<name>A0A9P5U053_9AGAR</name>
<dbReference type="OrthoDB" id="442460at2759"/>
<comment type="similarity">
    <text evidence="1">Belongs to the peptidase C48 family.</text>
</comment>
<dbReference type="SUPFAM" id="SSF54001">
    <property type="entry name" value="Cysteine proteinases"/>
    <property type="match status" value="1"/>
</dbReference>
<dbReference type="Gene3D" id="3.40.395.10">
    <property type="entry name" value="Adenoviral Proteinase, Chain A"/>
    <property type="match status" value="1"/>
</dbReference>
<evidence type="ECO:0000313" key="5">
    <source>
        <dbReference type="EMBL" id="KAF9060979.1"/>
    </source>
</evidence>
<accession>A0A9P5U053</accession>
<dbReference type="GO" id="GO:0008234">
    <property type="term" value="F:cysteine-type peptidase activity"/>
    <property type="evidence" value="ECO:0007669"/>
    <property type="project" value="InterPro"/>
</dbReference>
<keyword evidence="2" id="KW-0645">Protease</keyword>
<dbReference type="GO" id="GO:0019783">
    <property type="term" value="F:ubiquitin-like protein peptidase activity"/>
    <property type="evidence" value="ECO:0007669"/>
    <property type="project" value="UniProtKB-ARBA"/>
</dbReference>
<dbReference type="InterPro" id="IPR003653">
    <property type="entry name" value="Peptidase_C48_C"/>
</dbReference>
<dbReference type="Pfam" id="PF02902">
    <property type="entry name" value="Peptidase_C48"/>
    <property type="match status" value="1"/>
</dbReference>
<dbReference type="InterPro" id="IPR038765">
    <property type="entry name" value="Papain-like_cys_pep_sf"/>
</dbReference>
<organism evidence="5 6">
    <name type="scientific">Rhodocollybia butyracea</name>
    <dbReference type="NCBI Taxonomy" id="206335"/>
    <lineage>
        <taxon>Eukaryota</taxon>
        <taxon>Fungi</taxon>
        <taxon>Dikarya</taxon>
        <taxon>Basidiomycota</taxon>
        <taxon>Agaricomycotina</taxon>
        <taxon>Agaricomycetes</taxon>
        <taxon>Agaricomycetidae</taxon>
        <taxon>Agaricales</taxon>
        <taxon>Marasmiineae</taxon>
        <taxon>Omphalotaceae</taxon>
        <taxon>Rhodocollybia</taxon>
    </lineage>
</organism>
<evidence type="ECO:0000259" key="4">
    <source>
        <dbReference type="Pfam" id="PF02902"/>
    </source>
</evidence>
<reference evidence="5" key="1">
    <citation type="submission" date="2020-11" db="EMBL/GenBank/DDBJ databases">
        <authorList>
            <consortium name="DOE Joint Genome Institute"/>
            <person name="Ahrendt S."/>
            <person name="Riley R."/>
            <person name="Andreopoulos W."/>
            <person name="Labutti K."/>
            <person name="Pangilinan J."/>
            <person name="Ruiz-Duenas F.J."/>
            <person name="Barrasa J.M."/>
            <person name="Sanchez-Garcia M."/>
            <person name="Camarero S."/>
            <person name="Miyauchi S."/>
            <person name="Serrano A."/>
            <person name="Linde D."/>
            <person name="Babiker R."/>
            <person name="Drula E."/>
            <person name="Ayuso-Fernandez I."/>
            <person name="Pacheco R."/>
            <person name="Padilla G."/>
            <person name="Ferreira P."/>
            <person name="Barriuso J."/>
            <person name="Kellner H."/>
            <person name="Castanera R."/>
            <person name="Alfaro M."/>
            <person name="Ramirez L."/>
            <person name="Pisabarro A.G."/>
            <person name="Kuo A."/>
            <person name="Tritt A."/>
            <person name="Lipzen A."/>
            <person name="He G."/>
            <person name="Yan M."/>
            <person name="Ng V."/>
            <person name="Cullen D."/>
            <person name="Martin F."/>
            <person name="Rosso M.-N."/>
            <person name="Henrissat B."/>
            <person name="Hibbett D."/>
            <person name="Martinez A.T."/>
            <person name="Grigoriev I.V."/>
        </authorList>
    </citation>
    <scope>NUCLEOTIDE SEQUENCE</scope>
    <source>
        <strain evidence="5">AH 40177</strain>
    </source>
</reference>
<dbReference type="Proteomes" id="UP000772434">
    <property type="component" value="Unassembled WGS sequence"/>
</dbReference>
<evidence type="ECO:0000256" key="3">
    <source>
        <dbReference type="ARBA" id="ARBA00022801"/>
    </source>
</evidence>
<feature type="non-terminal residue" evidence="5">
    <location>
        <position position="1"/>
    </location>
</feature>
<gene>
    <name evidence="5" type="ORF">BDP27DRAFT_1235912</name>
</gene>
<dbReference type="EMBL" id="JADNRY010000219">
    <property type="protein sequence ID" value="KAF9060979.1"/>
    <property type="molecule type" value="Genomic_DNA"/>
</dbReference>
<keyword evidence="3" id="KW-0378">Hydrolase</keyword>
<proteinExistence type="inferred from homology"/>
<evidence type="ECO:0000256" key="1">
    <source>
        <dbReference type="ARBA" id="ARBA00005234"/>
    </source>
</evidence>
<protein>
    <recommendedName>
        <fullName evidence="4">Ubiquitin-like protease family profile domain-containing protein</fullName>
    </recommendedName>
</protein>
<feature type="domain" description="Ubiquitin-like protease family profile" evidence="4">
    <location>
        <begin position="18"/>
        <end position="59"/>
    </location>
</feature>
<comment type="caution">
    <text evidence="5">The sequence shown here is derived from an EMBL/GenBank/DDBJ whole genome shotgun (WGS) entry which is preliminary data.</text>
</comment>
<dbReference type="GO" id="GO:0006508">
    <property type="term" value="P:proteolysis"/>
    <property type="evidence" value="ECO:0007669"/>
    <property type="project" value="UniProtKB-KW"/>
</dbReference>
<evidence type="ECO:0000256" key="2">
    <source>
        <dbReference type="ARBA" id="ARBA00022670"/>
    </source>
</evidence>
<evidence type="ECO:0000313" key="6">
    <source>
        <dbReference type="Proteomes" id="UP000772434"/>
    </source>
</evidence>